<dbReference type="InterPro" id="IPR046461">
    <property type="entry name" value="TerL_ATPase"/>
</dbReference>
<feature type="region of interest" description="Disordered" evidence="1">
    <location>
        <begin position="354"/>
        <end position="373"/>
    </location>
</feature>
<dbReference type="GeneID" id="29080276"/>
<evidence type="ECO:0000256" key="1">
    <source>
        <dbReference type="SAM" id="MobiDB-lite"/>
    </source>
</evidence>
<reference evidence="4" key="1">
    <citation type="submission" date="2016-07" db="EMBL/GenBank/DDBJ databases">
        <authorList>
            <person name="Florea S."/>
            <person name="Webb J.S."/>
            <person name="Jaromczyk J."/>
            <person name="Schardl C.L."/>
        </authorList>
    </citation>
    <scope>NUCLEOTIDE SEQUENCE [LARGE SCALE GENOMIC DNA]</scope>
</reference>
<dbReference type="RefSeq" id="YP_009287481.1">
    <property type="nucleotide sequence ID" value="NC_031074.1"/>
</dbReference>
<sequence>MPHDVVRAPGHDRDLSLGWLATAWMEYFCVHGPGDIQGEPVDPMIDEYVAFIVDTYTHDKDGKRLYDHVFLSRPKGCAKSEVAALIAMFEAFGPCRFDGFAQGGEVFRDPWGAGFEYVYQPGEPMGKKLQTPFIRCMSTTEDQSGLVYDTIYLNLTEGPLQCALPRKDMAGLTRIVIPGGGEIVPSSAGSASKDGGKDTLAIFDETHLYNLPGLRSMYKTVARNLVKRRKTAGTFAIETTTMYAPGEDSVAEMTYNLVKDIKSGKVKRTRQLFDHRYGDITPEDLGDQEKVRKALIESYGDCTWNDVDGLMDEIYGARDPNDLTSMFRYWFNSPFSAENAWIASWEWNGAGLVDDEDLDPDEPNPNPDPIKAGDTIVLGFDGSRKRRKGVTDSTALIGCRVKDGAIFEIEVWEQPSEWRSSEGWEVDTGVVDLKIRQTFKKYRVVGFYADPALWETWVAKWEARYGDRLKLKASGTHPIEWWMTGARGSKTVAALEEFRNAVLDRELRHFNEDILSGHVLNARRSETPRGVQIRKENPDSPRKIDAAVAAVLAWQARLDAVAKGIGEAPKKRIARKIR</sequence>
<dbReference type="EMBL" id="KX557272">
    <property type="protein sequence ID" value="AOE43702.1"/>
    <property type="molecule type" value="Genomic_DNA"/>
</dbReference>
<evidence type="ECO:0000259" key="2">
    <source>
        <dbReference type="Pfam" id="PF03354"/>
    </source>
</evidence>
<dbReference type="OrthoDB" id="1044at10239"/>
<organism evidence="3 4">
    <name type="scientific">Gordonia phage Bantam</name>
    <dbReference type="NCBI Taxonomy" id="1887641"/>
    <lineage>
        <taxon>Viruses</taxon>
        <taxon>Duplodnaviria</taxon>
        <taxon>Heunggongvirae</taxon>
        <taxon>Uroviricota</taxon>
        <taxon>Caudoviricetes</taxon>
        <taxon>Bantamvirus</taxon>
        <taxon>Bantamvirus bantam</taxon>
    </lineage>
</organism>
<protein>
    <submittedName>
        <fullName evidence="3">Terminase</fullName>
    </submittedName>
</protein>
<keyword evidence="4" id="KW-1185">Reference proteome</keyword>
<dbReference type="KEGG" id="vg:29080276"/>
<evidence type="ECO:0000313" key="4">
    <source>
        <dbReference type="Proteomes" id="UP000202170"/>
    </source>
</evidence>
<dbReference type="Proteomes" id="UP000202170">
    <property type="component" value="Segment"/>
</dbReference>
<dbReference type="Pfam" id="PF03354">
    <property type="entry name" value="TerL_ATPase"/>
    <property type="match status" value="1"/>
</dbReference>
<name>A0A1B3AY92_9CAUD</name>
<evidence type="ECO:0000313" key="3">
    <source>
        <dbReference type="EMBL" id="AOE43702.1"/>
    </source>
</evidence>
<feature type="domain" description="Terminase large subunit-like ATPase" evidence="2">
    <location>
        <begin position="132"/>
        <end position="240"/>
    </location>
</feature>
<accession>A0A1B3AY92</accession>
<proteinExistence type="predicted"/>
<gene>
    <name evidence="3" type="primary">12</name>
    <name evidence="3" type="ORF">SEA_BANTAM_12</name>
</gene>